<dbReference type="Proteomes" id="UP000177354">
    <property type="component" value="Unassembled WGS sequence"/>
</dbReference>
<evidence type="ECO:0000256" key="3">
    <source>
        <dbReference type="ARBA" id="ARBA00022763"/>
    </source>
</evidence>
<evidence type="ECO:0000256" key="1">
    <source>
        <dbReference type="ARBA" id="ARBA00008136"/>
    </source>
</evidence>
<reference evidence="10 11" key="1">
    <citation type="journal article" date="2016" name="Nat. Commun.">
        <title>Thousands of microbial genomes shed light on interconnected biogeochemical processes in an aquifer system.</title>
        <authorList>
            <person name="Anantharaman K."/>
            <person name="Brown C.T."/>
            <person name="Hug L.A."/>
            <person name="Sharon I."/>
            <person name="Castelle C.J."/>
            <person name="Probst A.J."/>
            <person name="Thomas B.C."/>
            <person name="Singh A."/>
            <person name="Wilkins M.J."/>
            <person name="Karaoz U."/>
            <person name="Brodie E.L."/>
            <person name="Williams K.H."/>
            <person name="Hubbard S.S."/>
            <person name="Banfield J.F."/>
        </authorList>
    </citation>
    <scope>NUCLEOTIDE SEQUENCE [LARGE SCALE GENOMIC DNA]</scope>
</reference>
<dbReference type="EC" id="3.4.-.-" evidence="8"/>
<dbReference type="InterPro" id="IPR036590">
    <property type="entry name" value="SRAP-like"/>
</dbReference>
<accession>A0A1F5Z1J2</accession>
<evidence type="ECO:0000313" key="10">
    <source>
        <dbReference type="EMBL" id="OGG05992.1"/>
    </source>
</evidence>
<evidence type="ECO:0000256" key="2">
    <source>
        <dbReference type="ARBA" id="ARBA00022670"/>
    </source>
</evidence>
<keyword evidence="6" id="KW-0238">DNA-binding</keyword>
<dbReference type="GO" id="GO:0016829">
    <property type="term" value="F:lyase activity"/>
    <property type="evidence" value="ECO:0007669"/>
    <property type="project" value="UniProtKB-KW"/>
</dbReference>
<evidence type="ECO:0000256" key="6">
    <source>
        <dbReference type="ARBA" id="ARBA00023125"/>
    </source>
</evidence>
<dbReference type="EMBL" id="MFJF01000020">
    <property type="protein sequence ID" value="OGG05992.1"/>
    <property type="molecule type" value="Genomic_DNA"/>
</dbReference>
<keyword evidence="4 8" id="KW-0378">Hydrolase</keyword>
<dbReference type="GO" id="GO:0008233">
    <property type="term" value="F:peptidase activity"/>
    <property type="evidence" value="ECO:0007669"/>
    <property type="project" value="UniProtKB-KW"/>
</dbReference>
<comment type="similarity">
    <text evidence="1 8">Belongs to the SOS response-associated peptidase family.</text>
</comment>
<comment type="caution">
    <text evidence="10">The sequence shown here is derived from an EMBL/GenBank/DDBJ whole genome shotgun (WGS) entry which is preliminary data.</text>
</comment>
<proteinExistence type="inferred from homology"/>
<keyword evidence="2 8" id="KW-0645">Protease</keyword>
<dbReference type="SUPFAM" id="SSF143081">
    <property type="entry name" value="BB1717-like"/>
    <property type="match status" value="1"/>
</dbReference>
<evidence type="ECO:0000256" key="8">
    <source>
        <dbReference type="RuleBase" id="RU364100"/>
    </source>
</evidence>
<evidence type="ECO:0000256" key="5">
    <source>
        <dbReference type="ARBA" id="ARBA00023124"/>
    </source>
</evidence>
<keyword evidence="5" id="KW-0190">Covalent protein-DNA linkage</keyword>
<dbReference type="GO" id="GO:0006508">
    <property type="term" value="P:proteolysis"/>
    <property type="evidence" value="ECO:0007669"/>
    <property type="project" value="UniProtKB-KW"/>
</dbReference>
<evidence type="ECO:0000256" key="4">
    <source>
        <dbReference type="ARBA" id="ARBA00022801"/>
    </source>
</evidence>
<name>A0A1F5Z1J2_9BACT</name>
<keyword evidence="3" id="KW-0227">DNA damage</keyword>
<evidence type="ECO:0000313" key="11">
    <source>
        <dbReference type="Proteomes" id="UP000177354"/>
    </source>
</evidence>
<feature type="compositionally biased region" description="Polar residues" evidence="9">
    <location>
        <begin position="225"/>
        <end position="237"/>
    </location>
</feature>
<organism evidence="10 11">
    <name type="scientific">Candidatus Gottesmanbacteria bacterium RIFCSPHIGHO2_01_FULL_40_15</name>
    <dbReference type="NCBI Taxonomy" id="1798376"/>
    <lineage>
        <taxon>Bacteria</taxon>
        <taxon>Candidatus Gottesmaniibacteriota</taxon>
    </lineage>
</organism>
<protein>
    <recommendedName>
        <fullName evidence="8">Abasic site processing protein</fullName>
        <ecNumber evidence="8">3.4.-.-</ecNumber>
    </recommendedName>
</protein>
<evidence type="ECO:0000256" key="7">
    <source>
        <dbReference type="ARBA" id="ARBA00023239"/>
    </source>
</evidence>
<feature type="region of interest" description="Disordered" evidence="9">
    <location>
        <begin position="207"/>
        <end position="237"/>
    </location>
</feature>
<dbReference type="PANTHER" id="PTHR13604:SF0">
    <property type="entry name" value="ABASIC SITE PROCESSING PROTEIN HMCES"/>
    <property type="match status" value="1"/>
</dbReference>
<dbReference type="InterPro" id="IPR003738">
    <property type="entry name" value="SRAP"/>
</dbReference>
<dbReference type="Pfam" id="PF02586">
    <property type="entry name" value="SRAP"/>
    <property type="match status" value="1"/>
</dbReference>
<dbReference type="AlphaFoldDB" id="A0A1F5Z1J2"/>
<dbReference type="GO" id="GO:0106300">
    <property type="term" value="P:protein-DNA covalent cross-linking repair"/>
    <property type="evidence" value="ECO:0007669"/>
    <property type="project" value="InterPro"/>
</dbReference>
<sequence>MCGRYGFVPGEDFYPRYNITNRLETLSASYNVAPGYSMPVVVRENPNLVYLMRWGLIPFWAKDIKIGYKMINARAETVEEKSAFRKPFESRRCLIPASGFYEWKKTGNEKIPFYIKRKDNGLFSFAGLYDVWTDVEGKEIKSYTIITTKPNKLIESIHNRMPVILKKEEENHWIDSINQNIEKIKELLAPYPDGEFEAYPVTRAVNNPENDSPDLIKPGKPGWQPQKNYSNSKNIIT</sequence>
<evidence type="ECO:0000256" key="9">
    <source>
        <dbReference type="SAM" id="MobiDB-lite"/>
    </source>
</evidence>
<dbReference type="GO" id="GO:0003697">
    <property type="term" value="F:single-stranded DNA binding"/>
    <property type="evidence" value="ECO:0007669"/>
    <property type="project" value="InterPro"/>
</dbReference>
<dbReference type="Gene3D" id="3.90.1680.10">
    <property type="entry name" value="SOS response associated peptidase-like"/>
    <property type="match status" value="1"/>
</dbReference>
<gene>
    <name evidence="10" type="ORF">A2777_02525</name>
</gene>
<keyword evidence="7" id="KW-0456">Lyase</keyword>
<dbReference type="PANTHER" id="PTHR13604">
    <property type="entry name" value="DC12-RELATED"/>
    <property type="match status" value="1"/>
</dbReference>